<dbReference type="Proteomes" id="UP000807469">
    <property type="component" value="Unassembled WGS sequence"/>
</dbReference>
<proteinExistence type="predicted"/>
<feature type="domain" description="Macro" evidence="1">
    <location>
        <begin position="4"/>
        <end position="226"/>
    </location>
</feature>
<keyword evidence="3" id="KW-1185">Reference proteome</keyword>
<dbReference type="AlphaFoldDB" id="A0A9P5Z7U5"/>
<dbReference type="OrthoDB" id="6082470at2759"/>
<dbReference type="PROSITE" id="PS51154">
    <property type="entry name" value="MACRO"/>
    <property type="match status" value="1"/>
</dbReference>
<accession>A0A9P5Z7U5</accession>
<gene>
    <name evidence="2" type="ORF">BDN70DRAFT_876919</name>
</gene>
<evidence type="ECO:0000313" key="3">
    <source>
        <dbReference type="Proteomes" id="UP000807469"/>
    </source>
</evidence>
<organism evidence="2 3">
    <name type="scientific">Pholiota conissans</name>
    <dbReference type="NCBI Taxonomy" id="109636"/>
    <lineage>
        <taxon>Eukaryota</taxon>
        <taxon>Fungi</taxon>
        <taxon>Dikarya</taxon>
        <taxon>Basidiomycota</taxon>
        <taxon>Agaricomycotina</taxon>
        <taxon>Agaricomycetes</taxon>
        <taxon>Agaricomycetidae</taxon>
        <taxon>Agaricales</taxon>
        <taxon>Agaricineae</taxon>
        <taxon>Strophariaceae</taxon>
        <taxon>Pholiota</taxon>
    </lineage>
</organism>
<dbReference type="SUPFAM" id="SSF52949">
    <property type="entry name" value="Macro domain-like"/>
    <property type="match status" value="1"/>
</dbReference>
<protein>
    <submittedName>
        <fullName evidence="2">Macro domain-like protein</fullName>
    </submittedName>
</protein>
<evidence type="ECO:0000313" key="2">
    <source>
        <dbReference type="EMBL" id="KAF9481036.1"/>
    </source>
</evidence>
<sequence>MEEYISEDWKIANGVNISVIQGRFGEIEPSRLQCDCIVSPANSYGIMDGGFDLELSRIFKGASGDEWTLTNHCQDLIRQKSRGYLPPGSCLIAPLPEDVSGPTRNPYNAHALAIVPTMRRPEDVSWNRDLVYDAMWALLNEVALWNERFGSAAGSIGVQRIKRVLMTGLGTGTGAVPARRCARQMILAVMHFFEGVPERPRWDSVGPRNEEIGSTYLSLTELNYVK</sequence>
<dbReference type="EMBL" id="MU155185">
    <property type="protein sequence ID" value="KAF9481036.1"/>
    <property type="molecule type" value="Genomic_DNA"/>
</dbReference>
<dbReference type="InterPro" id="IPR002589">
    <property type="entry name" value="Macro_dom"/>
</dbReference>
<evidence type="ECO:0000259" key="1">
    <source>
        <dbReference type="PROSITE" id="PS51154"/>
    </source>
</evidence>
<comment type="caution">
    <text evidence="2">The sequence shown here is derived from an EMBL/GenBank/DDBJ whole genome shotgun (WGS) entry which is preliminary data.</text>
</comment>
<dbReference type="SMART" id="SM00506">
    <property type="entry name" value="A1pp"/>
    <property type="match status" value="1"/>
</dbReference>
<dbReference type="Gene3D" id="3.40.220.10">
    <property type="entry name" value="Leucine Aminopeptidase, subunit E, domain 1"/>
    <property type="match status" value="1"/>
</dbReference>
<name>A0A9P5Z7U5_9AGAR</name>
<reference evidence="2" key="1">
    <citation type="submission" date="2020-11" db="EMBL/GenBank/DDBJ databases">
        <authorList>
            <consortium name="DOE Joint Genome Institute"/>
            <person name="Ahrendt S."/>
            <person name="Riley R."/>
            <person name="Andreopoulos W."/>
            <person name="Labutti K."/>
            <person name="Pangilinan J."/>
            <person name="Ruiz-Duenas F.J."/>
            <person name="Barrasa J.M."/>
            <person name="Sanchez-Garcia M."/>
            <person name="Camarero S."/>
            <person name="Miyauchi S."/>
            <person name="Serrano A."/>
            <person name="Linde D."/>
            <person name="Babiker R."/>
            <person name="Drula E."/>
            <person name="Ayuso-Fernandez I."/>
            <person name="Pacheco R."/>
            <person name="Padilla G."/>
            <person name="Ferreira P."/>
            <person name="Barriuso J."/>
            <person name="Kellner H."/>
            <person name="Castanera R."/>
            <person name="Alfaro M."/>
            <person name="Ramirez L."/>
            <person name="Pisabarro A.G."/>
            <person name="Kuo A."/>
            <person name="Tritt A."/>
            <person name="Lipzen A."/>
            <person name="He G."/>
            <person name="Yan M."/>
            <person name="Ng V."/>
            <person name="Cullen D."/>
            <person name="Martin F."/>
            <person name="Rosso M.-N."/>
            <person name="Henrissat B."/>
            <person name="Hibbett D."/>
            <person name="Martinez A.T."/>
            <person name="Grigoriev I.V."/>
        </authorList>
    </citation>
    <scope>NUCLEOTIDE SEQUENCE</scope>
    <source>
        <strain evidence="2">CIRM-BRFM 674</strain>
    </source>
</reference>
<dbReference type="InterPro" id="IPR043472">
    <property type="entry name" value="Macro_dom-like"/>
</dbReference>